<dbReference type="Proteomes" id="UP000489600">
    <property type="component" value="Unassembled WGS sequence"/>
</dbReference>
<dbReference type="EMBL" id="CABITT030000004">
    <property type="protein sequence ID" value="VVB00002.1"/>
    <property type="molecule type" value="Genomic_DNA"/>
</dbReference>
<evidence type="ECO:0000313" key="1">
    <source>
        <dbReference type="EMBL" id="VVB00002.1"/>
    </source>
</evidence>
<organism evidence="1 2">
    <name type="scientific">Arabis nemorensis</name>
    <dbReference type="NCBI Taxonomy" id="586526"/>
    <lineage>
        <taxon>Eukaryota</taxon>
        <taxon>Viridiplantae</taxon>
        <taxon>Streptophyta</taxon>
        <taxon>Embryophyta</taxon>
        <taxon>Tracheophyta</taxon>
        <taxon>Spermatophyta</taxon>
        <taxon>Magnoliopsida</taxon>
        <taxon>eudicotyledons</taxon>
        <taxon>Gunneridae</taxon>
        <taxon>Pentapetalae</taxon>
        <taxon>rosids</taxon>
        <taxon>malvids</taxon>
        <taxon>Brassicales</taxon>
        <taxon>Brassicaceae</taxon>
        <taxon>Arabideae</taxon>
        <taxon>Arabis</taxon>
    </lineage>
</organism>
<sequence>MKTYRYSDAIYHPSNISLKNKKSKDYLILRDKLENPVSYLMPKSNSMNPNQSKSEFFFLI</sequence>
<name>A0A565BFC1_9BRAS</name>
<accession>A0A565BFC1</accession>
<protein>
    <submittedName>
        <fullName evidence="1">Uncharacterized protein</fullName>
    </submittedName>
</protein>
<evidence type="ECO:0000313" key="2">
    <source>
        <dbReference type="Proteomes" id="UP000489600"/>
    </source>
</evidence>
<keyword evidence="2" id="KW-1185">Reference proteome</keyword>
<proteinExistence type="predicted"/>
<gene>
    <name evidence="1" type="ORF">ANE_LOCUS10446</name>
</gene>
<comment type="caution">
    <text evidence="1">The sequence shown here is derived from an EMBL/GenBank/DDBJ whole genome shotgun (WGS) entry which is preliminary data.</text>
</comment>
<reference evidence="1" key="1">
    <citation type="submission" date="2019-07" db="EMBL/GenBank/DDBJ databases">
        <authorList>
            <person name="Dittberner H."/>
        </authorList>
    </citation>
    <scope>NUCLEOTIDE SEQUENCE [LARGE SCALE GENOMIC DNA]</scope>
</reference>
<dbReference type="AlphaFoldDB" id="A0A565BFC1"/>